<dbReference type="EMBL" id="VLKM01000001">
    <property type="protein sequence ID" value="TWH98242.1"/>
    <property type="molecule type" value="Genomic_DNA"/>
</dbReference>
<reference evidence="8 9" key="1">
    <citation type="journal article" date="2015" name="Stand. Genomic Sci.">
        <title>Genomic Encyclopedia of Bacterial and Archaeal Type Strains, Phase III: the genomes of soil and plant-associated and newly described type strains.</title>
        <authorList>
            <person name="Whitman W.B."/>
            <person name="Woyke T."/>
            <person name="Klenk H.P."/>
            <person name="Zhou Y."/>
            <person name="Lilburn T.G."/>
            <person name="Beck B.J."/>
            <person name="De Vos P."/>
            <person name="Vandamme P."/>
            <person name="Eisen J.A."/>
            <person name="Garrity G."/>
            <person name="Hugenholtz P."/>
            <person name="Kyrpides N.C."/>
        </authorList>
    </citation>
    <scope>NUCLEOTIDE SEQUENCE [LARGE SCALE GENOMIC DNA]</scope>
    <source>
        <strain evidence="8 9">CGMCC 1.6844</strain>
    </source>
</reference>
<name>A0A562KS77_9FLAO</name>
<sequence>MQRVLTLLFSVVFIHISFSQNTTKPVLTAKKVVSQQVWVDSIYNQFSFEEKVGQLFMVAAYSNKDEAHNKSIDKLVEEYKIGGLIFFQGGPVRQAKLTNRFQAKSKVPLFIGIDAEWGLSMRLDSTYRYPWNMTLGAVQDMKLIEKAGNQMAKQSKRMGIHFNFAPVVDINTNPKNPIIGNRSFGETKENVTTRAIALMKGLQDEGVYATAKHFPGHGDTSTDSHHTLPVVNFDRKRLDDIELYPYKELINNGLSSVMVAHLNVPSLEPRANYPTSISYPVVTDILKNELQFEGLIFTDALNMKGASNFKKPGDIDLEAFLAGNDVLLFAENVPVAIKKFKEAFDKGIITEERLMYSVKKILTYKYKANLNNYQPIVLDNLYKDLNAVEYDALNYKLYENAVTVIKNHDKLIPVRDIEKEKIAYIKLGNDKSDTFLANLRNYASVSEITNKNLDSVLVQLQDYTKVIIGYHKQDGAWRNHNLNFKEMLWINQIAKQNDVILTCFTKPYSLTNLKNFEDIETIVVAYQNNDIAQTIAPQIIFGSMGAKGKLPVSIDDEFKVNEGIETLEIKRLGFSIPENVGMNSKVLTKIDSIANYAISKKMTPGLQVVVARKGKVIYQKSFGNHTYESTQKVNNTDVYDIASLTKIVATLPNVMQEFDQGHLTLETKLKTMLPEAKNSNKANATVLDMLTHQARFQPWIPFYKATLDSLNRPSTHFYRSEFSDEFPVHVADKLYLRKNYNDTIVKTILDSELLPKKQYKYSDFTFILFKEYLELHNKKSLEDLAHANFFEPLGANSIMYNPLRKMNANRIIPTENDNYFRHQIVQGYVHDMAAAMQGGISGHAGLFANALDVAKVMQMFLQKGSYGGRTYISESTFNIFNTCYFCKDGNRRGVGFDKPQLGNEGPTCGCVSLTSFGHTGFTGTMTWADPEKEIVYVFLSNRTFPDSNATNKLSKENIRENIQKVIYEAIIE</sequence>
<evidence type="ECO:0000256" key="2">
    <source>
        <dbReference type="ARBA" id="ARBA00005336"/>
    </source>
</evidence>
<evidence type="ECO:0000313" key="8">
    <source>
        <dbReference type="EMBL" id="TWH98242.1"/>
    </source>
</evidence>
<dbReference type="InterPro" id="IPR001764">
    <property type="entry name" value="Glyco_hydro_3_N"/>
</dbReference>
<evidence type="ECO:0000259" key="7">
    <source>
        <dbReference type="Pfam" id="PF00933"/>
    </source>
</evidence>
<comment type="catalytic activity">
    <reaction evidence="1">
        <text>Hydrolysis of terminal non-reducing N-acetyl-D-hexosamine residues in N-acetyl-beta-D-hexosaminides.</text>
        <dbReference type="EC" id="3.2.1.52"/>
    </reaction>
</comment>
<dbReference type="Proteomes" id="UP000315312">
    <property type="component" value="Unassembled WGS sequence"/>
</dbReference>
<proteinExistence type="inferred from homology"/>
<dbReference type="RefSeq" id="WP_133606729.1">
    <property type="nucleotide sequence ID" value="NZ_SNZC01000001.1"/>
</dbReference>
<dbReference type="Gene3D" id="3.40.710.10">
    <property type="entry name" value="DD-peptidase/beta-lactamase superfamily"/>
    <property type="match status" value="1"/>
</dbReference>
<dbReference type="GO" id="GO:0005975">
    <property type="term" value="P:carbohydrate metabolic process"/>
    <property type="evidence" value="ECO:0007669"/>
    <property type="project" value="InterPro"/>
</dbReference>
<dbReference type="PROSITE" id="PS00775">
    <property type="entry name" value="GLYCOSYL_HYDROL_F3"/>
    <property type="match status" value="1"/>
</dbReference>
<evidence type="ECO:0000256" key="3">
    <source>
        <dbReference type="ARBA" id="ARBA00012663"/>
    </source>
</evidence>
<comment type="similarity">
    <text evidence="2">Belongs to the glycosyl hydrolase 3 family.</text>
</comment>
<dbReference type="InterPro" id="IPR036962">
    <property type="entry name" value="Glyco_hydro_3_N_sf"/>
</dbReference>
<dbReference type="PANTHER" id="PTHR30480:SF13">
    <property type="entry name" value="BETA-HEXOSAMINIDASE"/>
    <property type="match status" value="1"/>
</dbReference>
<dbReference type="PANTHER" id="PTHR30480">
    <property type="entry name" value="BETA-HEXOSAMINIDASE-RELATED"/>
    <property type="match status" value="1"/>
</dbReference>
<feature type="domain" description="Glycoside hydrolase family 3 N-terminal" evidence="7">
    <location>
        <begin position="48"/>
        <end position="363"/>
    </location>
</feature>
<keyword evidence="5" id="KW-0326">Glycosidase</keyword>
<protein>
    <recommendedName>
        <fullName evidence="3">beta-N-acetylhexosaminidase</fullName>
        <ecNumber evidence="3">3.2.1.52</ecNumber>
    </recommendedName>
</protein>
<organism evidence="8 9">
    <name type="scientific">Flavobacterium cheniae</name>
    <dbReference type="NCBI Taxonomy" id="295428"/>
    <lineage>
        <taxon>Bacteria</taxon>
        <taxon>Pseudomonadati</taxon>
        <taxon>Bacteroidota</taxon>
        <taxon>Flavobacteriia</taxon>
        <taxon>Flavobacteriales</taxon>
        <taxon>Flavobacteriaceae</taxon>
        <taxon>Flavobacterium</taxon>
    </lineage>
</organism>
<dbReference type="InterPro" id="IPR001466">
    <property type="entry name" value="Beta-lactam-related"/>
</dbReference>
<evidence type="ECO:0000313" key="9">
    <source>
        <dbReference type="Proteomes" id="UP000315312"/>
    </source>
</evidence>
<feature type="domain" description="Beta-lactamase-related" evidence="6">
    <location>
        <begin position="598"/>
        <end position="948"/>
    </location>
</feature>
<dbReference type="SUPFAM" id="SSF56601">
    <property type="entry name" value="beta-lactamase/transpeptidase-like"/>
    <property type="match status" value="1"/>
</dbReference>
<keyword evidence="9" id="KW-1185">Reference proteome</keyword>
<dbReference type="GO" id="GO:0004563">
    <property type="term" value="F:beta-N-acetylhexosaminidase activity"/>
    <property type="evidence" value="ECO:0007669"/>
    <property type="project" value="UniProtKB-EC"/>
</dbReference>
<evidence type="ECO:0000256" key="4">
    <source>
        <dbReference type="ARBA" id="ARBA00022801"/>
    </source>
</evidence>
<evidence type="ECO:0000256" key="1">
    <source>
        <dbReference type="ARBA" id="ARBA00001231"/>
    </source>
</evidence>
<evidence type="ECO:0000256" key="5">
    <source>
        <dbReference type="ARBA" id="ARBA00023295"/>
    </source>
</evidence>
<dbReference type="OrthoDB" id="9805821at2"/>
<gene>
    <name evidence="8" type="ORF">IP97_00188</name>
</gene>
<accession>A0A562KS77</accession>
<dbReference type="Gene3D" id="3.20.20.300">
    <property type="entry name" value="Glycoside hydrolase, family 3, N-terminal domain"/>
    <property type="match status" value="1"/>
</dbReference>
<dbReference type="PRINTS" id="PR00133">
    <property type="entry name" value="GLHYDRLASE3"/>
</dbReference>
<dbReference type="EC" id="3.2.1.52" evidence="3"/>
<dbReference type="InterPro" id="IPR050226">
    <property type="entry name" value="NagZ_Beta-hexosaminidase"/>
</dbReference>
<dbReference type="Pfam" id="PF00144">
    <property type="entry name" value="Beta-lactamase"/>
    <property type="match status" value="1"/>
</dbReference>
<dbReference type="InterPro" id="IPR019800">
    <property type="entry name" value="Glyco_hydro_3_AS"/>
</dbReference>
<dbReference type="Pfam" id="PF00933">
    <property type="entry name" value="Glyco_hydro_3"/>
    <property type="match status" value="1"/>
</dbReference>
<dbReference type="GO" id="GO:0009254">
    <property type="term" value="P:peptidoglycan turnover"/>
    <property type="evidence" value="ECO:0007669"/>
    <property type="project" value="TreeGrafter"/>
</dbReference>
<dbReference type="InterPro" id="IPR012338">
    <property type="entry name" value="Beta-lactam/transpept-like"/>
</dbReference>
<comment type="caution">
    <text evidence="8">The sequence shown here is derived from an EMBL/GenBank/DDBJ whole genome shotgun (WGS) entry which is preliminary data.</text>
</comment>
<keyword evidence="4 8" id="KW-0378">Hydrolase</keyword>
<dbReference type="SUPFAM" id="SSF51445">
    <property type="entry name" value="(Trans)glycosidases"/>
    <property type="match status" value="1"/>
</dbReference>
<evidence type="ECO:0000259" key="6">
    <source>
        <dbReference type="Pfam" id="PF00144"/>
    </source>
</evidence>
<dbReference type="AlphaFoldDB" id="A0A562KS77"/>
<dbReference type="InterPro" id="IPR017853">
    <property type="entry name" value="GH"/>
</dbReference>